<accession>A0A0A9AUP8</accession>
<proteinExistence type="predicted"/>
<dbReference type="EMBL" id="GBRH01244312">
    <property type="protein sequence ID" value="JAD53583.1"/>
    <property type="molecule type" value="Transcribed_RNA"/>
</dbReference>
<evidence type="ECO:0000313" key="1">
    <source>
        <dbReference type="EMBL" id="JAD53583.1"/>
    </source>
</evidence>
<protein>
    <submittedName>
        <fullName evidence="1">Uncharacterized protein</fullName>
    </submittedName>
</protein>
<reference evidence="1" key="1">
    <citation type="submission" date="2014-09" db="EMBL/GenBank/DDBJ databases">
        <authorList>
            <person name="Magalhaes I.L.F."/>
            <person name="Oliveira U."/>
            <person name="Santos F.R."/>
            <person name="Vidigal T.H.D.A."/>
            <person name="Brescovit A.D."/>
            <person name="Santos A.J."/>
        </authorList>
    </citation>
    <scope>NUCLEOTIDE SEQUENCE</scope>
    <source>
        <tissue evidence="1">Shoot tissue taken approximately 20 cm above the soil surface</tissue>
    </source>
</reference>
<reference evidence="1" key="2">
    <citation type="journal article" date="2015" name="Data Brief">
        <title>Shoot transcriptome of the giant reed, Arundo donax.</title>
        <authorList>
            <person name="Barrero R.A."/>
            <person name="Guerrero F.D."/>
            <person name="Moolhuijzen P."/>
            <person name="Goolsby J.A."/>
            <person name="Tidwell J."/>
            <person name="Bellgard S.E."/>
            <person name="Bellgard M.I."/>
        </authorList>
    </citation>
    <scope>NUCLEOTIDE SEQUENCE</scope>
    <source>
        <tissue evidence="1">Shoot tissue taken approximately 20 cm above the soil surface</tissue>
    </source>
</reference>
<organism evidence="1">
    <name type="scientific">Arundo donax</name>
    <name type="common">Giant reed</name>
    <name type="synonym">Donax arundinaceus</name>
    <dbReference type="NCBI Taxonomy" id="35708"/>
    <lineage>
        <taxon>Eukaryota</taxon>
        <taxon>Viridiplantae</taxon>
        <taxon>Streptophyta</taxon>
        <taxon>Embryophyta</taxon>
        <taxon>Tracheophyta</taxon>
        <taxon>Spermatophyta</taxon>
        <taxon>Magnoliopsida</taxon>
        <taxon>Liliopsida</taxon>
        <taxon>Poales</taxon>
        <taxon>Poaceae</taxon>
        <taxon>PACMAD clade</taxon>
        <taxon>Arundinoideae</taxon>
        <taxon>Arundineae</taxon>
        <taxon>Arundo</taxon>
    </lineage>
</organism>
<name>A0A0A9AUP8_ARUDO</name>
<dbReference type="AlphaFoldDB" id="A0A0A9AUP8"/>
<sequence length="18" mass="2109">MTSVKLIQKDNKKTMKKS</sequence>